<dbReference type="PANTHER" id="PTHR10926:SF0">
    <property type="entry name" value="CDC50, ISOFORM A"/>
    <property type="match status" value="1"/>
</dbReference>
<feature type="transmembrane region" description="Helical" evidence="8">
    <location>
        <begin position="289"/>
        <end position="311"/>
    </location>
</feature>
<sequence length="352" mass="39453">MDAQQHHRNPSRASDALSAAVAESEDEHIRCAKFRQQELWAWKPVWSPKVVIVMYLIVCVVFIPLGVIVFVKSSNMVATARLRYDNVGACSIGPGPFADAESAPEGNCVIAVDIDRNVTAPAYFYYGLVNFYQNARTYVTSRDALQLRGDDRSESQVEDNCKPLVTLPNGSLRNPCGLIANSQFNDTFDFCTDEQCNDQLTLNSTNIAWRVDREKRFTSEQVRGKEDLMVWMRVSPYRNWKKLYSRIENNIQAGRYYVRATSRFPVEGFEGEKFFYIAETTWFGGANKLLGLAYIVVGGVALVLSLVFIVASRKTPDLDLPPETTVMLDGISPQVRPESSSDEGTRAVTLDA</sequence>
<keyword evidence="3 8" id="KW-0812">Transmembrane</keyword>
<keyword evidence="5 6" id="KW-0472">Membrane</keyword>
<evidence type="ECO:0000313" key="10">
    <source>
        <dbReference type="Proteomes" id="UP000012073"/>
    </source>
</evidence>
<evidence type="ECO:0000256" key="5">
    <source>
        <dbReference type="ARBA" id="ARBA00023136"/>
    </source>
</evidence>
<evidence type="ECO:0000256" key="6">
    <source>
        <dbReference type="PIRNR" id="PIRNR015840"/>
    </source>
</evidence>
<dbReference type="Pfam" id="PF03381">
    <property type="entry name" value="CDC50"/>
    <property type="match status" value="2"/>
</dbReference>
<evidence type="ECO:0000256" key="4">
    <source>
        <dbReference type="ARBA" id="ARBA00022989"/>
    </source>
</evidence>
<dbReference type="RefSeq" id="XP_005715619.1">
    <property type="nucleotide sequence ID" value="XM_005715562.1"/>
</dbReference>
<evidence type="ECO:0000256" key="2">
    <source>
        <dbReference type="ARBA" id="ARBA00009457"/>
    </source>
</evidence>
<dbReference type="PIRSF" id="PIRSF015840">
    <property type="entry name" value="DUF284_TM_euk"/>
    <property type="match status" value="1"/>
</dbReference>
<dbReference type="GO" id="GO:0005886">
    <property type="term" value="C:plasma membrane"/>
    <property type="evidence" value="ECO:0007669"/>
    <property type="project" value="TreeGrafter"/>
</dbReference>
<comment type="subcellular location">
    <subcellularLocation>
        <location evidence="1">Membrane</location>
        <topology evidence="1">Multi-pass membrane protein</topology>
    </subcellularLocation>
</comment>
<dbReference type="EMBL" id="HG001747">
    <property type="protein sequence ID" value="CDF35800.1"/>
    <property type="molecule type" value="Genomic_DNA"/>
</dbReference>
<keyword evidence="4 8" id="KW-1133">Transmembrane helix</keyword>
<protein>
    <recommendedName>
        <fullName evidence="11">ALA-interacting subunit</fullName>
    </recommendedName>
</protein>
<evidence type="ECO:0000256" key="7">
    <source>
        <dbReference type="SAM" id="MobiDB-lite"/>
    </source>
</evidence>
<dbReference type="PANTHER" id="PTHR10926">
    <property type="entry name" value="CELL CYCLE CONTROL PROTEIN 50"/>
    <property type="match status" value="1"/>
</dbReference>
<evidence type="ECO:0000313" key="9">
    <source>
        <dbReference type="EMBL" id="CDF35800.1"/>
    </source>
</evidence>
<dbReference type="PhylomeDB" id="R7QEE4"/>
<evidence type="ECO:0000256" key="3">
    <source>
        <dbReference type="ARBA" id="ARBA00022692"/>
    </source>
</evidence>
<dbReference type="Proteomes" id="UP000012073">
    <property type="component" value="Unassembled WGS sequence"/>
</dbReference>
<dbReference type="KEGG" id="ccp:CHC_T00004167001"/>
<dbReference type="GO" id="GO:0005783">
    <property type="term" value="C:endoplasmic reticulum"/>
    <property type="evidence" value="ECO:0007669"/>
    <property type="project" value="TreeGrafter"/>
</dbReference>
<dbReference type="Gramene" id="CDF35800">
    <property type="protein sequence ID" value="CDF35800"/>
    <property type="gene ID" value="CHC_T00004167001"/>
</dbReference>
<feature type="transmembrane region" description="Helical" evidence="8">
    <location>
        <begin position="50"/>
        <end position="71"/>
    </location>
</feature>
<organism evidence="9 10">
    <name type="scientific">Chondrus crispus</name>
    <name type="common">Carrageen Irish moss</name>
    <name type="synonym">Polymorpha crispa</name>
    <dbReference type="NCBI Taxonomy" id="2769"/>
    <lineage>
        <taxon>Eukaryota</taxon>
        <taxon>Rhodophyta</taxon>
        <taxon>Florideophyceae</taxon>
        <taxon>Rhodymeniophycidae</taxon>
        <taxon>Gigartinales</taxon>
        <taxon>Gigartinaceae</taxon>
        <taxon>Chondrus</taxon>
    </lineage>
</organism>
<comment type="similarity">
    <text evidence="2 6">Belongs to the CDC50/LEM3 family.</text>
</comment>
<proteinExistence type="inferred from homology"/>
<accession>R7QEE4</accession>
<dbReference type="OMA" id="TWNNDQP"/>
<gene>
    <name evidence="9" type="ORF">CHC_T00004167001</name>
</gene>
<keyword evidence="10" id="KW-1185">Reference proteome</keyword>
<dbReference type="STRING" id="2769.R7QEE4"/>
<reference evidence="10" key="1">
    <citation type="journal article" date="2013" name="Proc. Natl. Acad. Sci. U.S.A.">
        <title>Genome structure and metabolic features in the red seaweed Chondrus crispus shed light on evolution of the Archaeplastida.</title>
        <authorList>
            <person name="Collen J."/>
            <person name="Porcel B."/>
            <person name="Carre W."/>
            <person name="Ball S.G."/>
            <person name="Chaparro C."/>
            <person name="Tonon T."/>
            <person name="Barbeyron T."/>
            <person name="Michel G."/>
            <person name="Noel B."/>
            <person name="Valentin K."/>
            <person name="Elias M."/>
            <person name="Artiguenave F."/>
            <person name="Arun A."/>
            <person name="Aury J.M."/>
            <person name="Barbosa-Neto J.F."/>
            <person name="Bothwell J.H."/>
            <person name="Bouget F.Y."/>
            <person name="Brillet L."/>
            <person name="Cabello-Hurtado F."/>
            <person name="Capella-Gutierrez S."/>
            <person name="Charrier B."/>
            <person name="Cladiere L."/>
            <person name="Cock J.M."/>
            <person name="Coelho S.M."/>
            <person name="Colleoni C."/>
            <person name="Czjzek M."/>
            <person name="Da Silva C."/>
            <person name="Delage L."/>
            <person name="Denoeud F."/>
            <person name="Deschamps P."/>
            <person name="Dittami S.M."/>
            <person name="Gabaldon T."/>
            <person name="Gachon C.M."/>
            <person name="Groisillier A."/>
            <person name="Herve C."/>
            <person name="Jabbari K."/>
            <person name="Katinka M."/>
            <person name="Kloareg B."/>
            <person name="Kowalczyk N."/>
            <person name="Labadie K."/>
            <person name="Leblanc C."/>
            <person name="Lopez P.J."/>
            <person name="McLachlan D.H."/>
            <person name="Meslet-Cladiere L."/>
            <person name="Moustafa A."/>
            <person name="Nehr Z."/>
            <person name="Nyvall Collen P."/>
            <person name="Panaud O."/>
            <person name="Partensky F."/>
            <person name="Poulain J."/>
            <person name="Rensing S.A."/>
            <person name="Rousvoal S."/>
            <person name="Samson G."/>
            <person name="Symeonidi A."/>
            <person name="Weissenbach J."/>
            <person name="Zambounis A."/>
            <person name="Wincker P."/>
            <person name="Boyen C."/>
        </authorList>
    </citation>
    <scope>NUCLEOTIDE SEQUENCE [LARGE SCALE GENOMIC DNA]</scope>
    <source>
        <strain evidence="10">cv. Stackhouse</strain>
    </source>
</reference>
<name>R7QEE4_CHOCR</name>
<evidence type="ECO:0000256" key="1">
    <source>
        <dbReference type="ARBA" id="ARBA00004141"/>
    </source>
</evidence>
<dbReference type="OrthoDB" id="340608at2759"/>
<evidence type="ECO:0000256" key="8">
    <source>
        <dbReference type="SAM" id="Phobius"/>
    </source>
</evidence>
<evidence type="ECO:0008006" key="11">
    <source>
        <dbReference type="Google" id="ProtNLM"/>
    </source>
</evidence>
<dbReference type="InterPro" id="IPR005045">
    <property type="entry name" value="CDC50/LEM3_fam"/>
</dbReference>
<dbReference type="GeneID" id="17323332"/>
<dbReference type="GO" id="GO:0005794">
    <property type="term" value="C:Golgi apparatus"/>
    <property type="evidence" value="ECO:0007669"/>
    <property type="project" value="TreeGrafter"/>
</dbReference>
<dbReference type="AlphaFoldDB" id="R7QEE4"/>
<feature type="region of interest" description="Disordered" evidence="7">
    <location>
        <begin position="332"/>
        <end position="352"/>
    </location>
</feature>